<evidence type="ECO:0000313" key="4">
    <source>
        <dbReference type="EMBL" id="MEE6187817.1"/>
    </source>
</evidence>
<reference evidence="4 5" key="1">
    <citation type="submission" date="2024-01" db="EMBL/GenBank/DDBJ databases">
        <title>Niabella digestum sp. nov., isolated from waste digestion system.</title>
        <authorList>
            <person name="Zhang L."/>
        </authorList>
    </citation>
    <scope>NUCLEOTIDE SEQUENCE [LARGE SCALE GENOMIC DNA]</scope>
    <source>
        <strain evidence="4 5">A18</strain>
    </source>
</reference>
<dbReference type="InterPro" id="IPR010827">
    <property type="entry name" value="BamA/TamA_POTRA"/>
</dbReference>
<proteinExistence type="predicted"/>
<evidence type="ECO:0000313" key="5">
    <source>
        <dbReference type="Proteomes" id="UP001357452"/>
    </source>
</evidence>
<evidence type="ECO:0000256" key="1">
    <source>
        <dbReference type="ARBA" id="ARBA00022452"/>
    </source>
</evidence>
<dbReference type="Gene3D" id="2.40.160.50">
    <property type="entry name" value="membrane protein fhac: a member of the omp85/tpsb transporter family"/>
    <property type="match status" value="1"/>
</dbReference>
<name>A0ABU7RJ56_9BACT</name>
<accession>A0ABU7RJ56</accession>
<keyword evidence="1" id="KW-0472">Membrane</keyword>
<dbReference type="PANTHER" id="PTHR12815:SF18">
    <property type="entry name" value="SORTING AND ASSEMBLY MACHINERY COMPONENT 50 HOMOLOG"/>
    <property type="match status" value="1"/>
</dbReference>
<dbReference type="Pfam" id="PF07244">
    <property type="entry name" value="POTRA"/>
    <property type="match status" value="1"/>
</dbReference>
<evidence type="ECO:0000256" key="2">
    <source>
        <dbReference type="ARBA" id="ARBA00022692"/>
    </source>
</evidence>
<dbReference type="Proteomes" id="UP001357452">
    <property type="component" value="Unassembled WGS sequence"/>
</dbReference>
<gene>
    <name evidence="4" type="ORF">V2H41_11095</name>
</gene>
<dbReference type="InterPro" id="IPR039910">
    <property type="entry name" value="D15-like"/>
</dbReference>
<keyword evidence="5" id="KW-1185">Reference proteome</keyword>
<dbReference type="PANTHER" id="PTHR12815">
    <property type="entry name" value="SORTING AND ASSEMBLY MACHINERY SAMM50 PROTEIN FAMILY MEMBER"/>
    <property type="match status" value="1"/>
</dbReference>
<comment type="caution">
    <text evidence="4">The sequence shown here is derived from an EMBL/GenBank/DDBJ whole genome shotgun (WGS) entry which is preliminary data.</text>
</comment>
<dbReference type="Gene3D" id="3.10.20.310">
    <property type="entry name" value="membrane protein fhac"/>
    <property type="match status" value="1"/>
</dbReference>
<keyword evidence="2" id="KW-0812">Transmembrane</keyword>
<keyword evidence="1" id="KW-1134">Transmembrane beta strand</keyword>
<dbReference type="EMBL" id="JAZGLY010000006">
    <property type="protein sequence ID" value="MEE6187817.1"/>
    <property type="molecule type" value="Genomic_DNA"/>
</dbReference>
<feature type="domain" description="POTRA" evidence="3">
    <location>
        <begin position="179"/>
        <end position="234"/>
    </location>
</feature>
<organism evidence="4 5">
    <name type="scientific">Niabella digestorum</name>
    <dbReference type="NCBI Taxonomy" id="3117701"/>
    <lineage>
        <taxon>Bacteria</taxon>
        <taxon>Pseudomonadati</taxon>
        <taxon>Bacteroidota</taxon>
        <taxon>Chitinophagia</taxon>
        <taxon>Chitinophagales</taxon>
        <taxon>Chitinophagaceae</taxon>
        <taxon>Niabella</taxon>
    </lineage>
</organism>
<dbReference type="RefSeq" id="WP_330975224.1">
    <property type="nucleotide sequence ID" value="NZ_JAZGLY010000006.1"/>
</dbReference>
<evidence type="ECO:0000259" key="3">
    <source>
        <dbReference type="Pfam" id="PF07244"/>
    </source>
</evidence>
<protein>
    <submittedName>
        <fullName evidence="4">POTRA domain-containing protein</fullName>
    </submittedName>
</protein>
<sequence length="603" mass="68539">MLKPANIRYLLTVILYFCITQVYAQGNFSLRIIAVDKDSIFIHKVLQPQKQFIGKEDCYAYIEQIVPTLQAKGYISASIDTLYEDTTAATIELYTGEIYKWVAVTADSASQRWLSHIGWHADKFAQQIYNPDQLAEIQHRMLQYFENNGYPFSKIYMDSLHISGNEVSGRINVHSGPIYYIDSIRVSGNAKISNDYLHQFLDIKRGSIYSKRKLQAISNQLKKLNYIEEKFPPQIIWGSTGCTIEVFIDQKKSSQVNLIIGFIPNSNPNTPNKLLITGEGLLNLKNAFGGGEIIGLLWQRLQVASQQLRFNYQQPYLFKSPFGVDIGFNMQKRDSTFLNLDGKLGVQLALNTQQQAQLYVQRFSSFLSIVDTARVIALKRLPDEGDVRLTNIGIEYRLNNTNYIFNPVRGFDIIFNTSVGNKVLKRNDEILSLKDPANPDFDFASLYDTVKTKSYQLRSTLSVAKYFPLGKGRSTIKTAINGGYIAGSQIFRNELFQIGGYHLLRGFDEQSQFLSQYGIGTLEYRYLVGENSYFNVFTEGGWGKDDSRGKAKSLSYSYIAGGMGLLFETKVGLFTLTWATGKRNDTSFNLRQSKIHFGFINYF</sequence>